<dbReference type="HOGENOM" id="CLU_131909_1_0_2"/>
<comment type="function">
    <text evidence="7 9">Molecular chaperone capable of stabilizing a range of proteins. Seems to fulfill an ATP-independent, HSP70-like function in archaeal de novo protein folding.</text>
</comment>
<proteinExistence type="inferred from homology"/>
<dbReference type="InterPro" id="IPR002777">
    <property type="entry name" value="PFD_beta-like"/>
</dbReference>
<dbReference type="GO" id="GO:0016272">
    <property type="term" value="C:prefoldin complex"/>
    <property type="evidence" value="ECO:0007669"/>
    <property type="project" value="UniProtKB-UniRule"/>
</dbReference>
<evidence type="ECO:0000256" key="7">
    <source>
        <dbReference type="ARBA" id="ARBA00025077"/>
    </source>
</evidence>
<keyword evidence="5 9" id="KW-0963">Cytoplasm</keyword>
<comment type="subunit">
    <text evidence="3 9">Heterohexamer of two alpha and four beta subunits.</text>
</comment>
<organism evidence="11 12">
    <name type="scientific">Nitrososphaera gargensis (strain Ga9.2)</name>
    <dbReference type="NCBI Taxonomy" id="1237085"/>
    <lineage>
        <taxon>Archaea</taxon>
        <taxon>Nitrososphaerota</taxon>
        <taxon>Nitrososphaeria</taxon>
        <taxon>Nitrososphaerales</taxon>
        <taxon>Nitrososphaeraceae</taxon>
        <taxon>Nitrososphaera</taxon>
    </lineage>
</organism>
<name>K0ID44_NITGG</name>
<dbReference type="InterPro" id="IPR009053">
    <property type="entry name" value="Prefoldin"/>
</dbReference>
<dbReference type="GO" id="GO:0005737">
    <property type="term" value="C:cytoplasm"/>
    <property type="evidence" value="ECO:0007669"/>
    <property type="project" value="UniProtKB-SubCell"/>
</dbReference>
<reference evidence="11 12" key="1">
    <citation type="journal article" date="2012" name="Environ. Microbiol.">
        <title>The genome of the ammonia-oxidizing Candidatus Nitrososphaera gargensis: insights into metabolic versatility and environmental adaptations.</title>
        <authorList>
            <person name="Spang A."/>
            <person name="Poehlein A."/>
            <person name="Offre P."/>
            <person name="Zumbragel S."/>
            <person name="Haider S."/>
            <person name="Rychlik N."/>
            <person name="Nowka B."/>
            <person name="Schmeisser C."/>
            <person name="Lebedeva E.V."/>
            <person name="Rattei T."/>
            <person name="Bohm C."/>
            <person name="Schmid M."/>
            <person name="Galushko A."/>
            <person name="Hatzenpichler R."/>
            <person name="Weinmaier T."/>
            <person name="Daniel R."/>
            <person name="Schleper C."/>
            <person name="Spieck E."/>
            <person name="Streit W."/>
            <person name="Wagner M."/>
        </authorList>
    </citation>
    <scope>NUCLEOTIDE SEQUENCE [LARGE SCALE GENOMIC DNA]</scope>
    <source>
        <strain evidence="12">Ga9.2</strain>
    </source>
</reference>
<dbReference type="KEGG" id="nga:Ngar_c23810"/>
<dbReference type="GO" id="GO:0051082">
    <property type="term" value="F:unfolded protein binding"/>
    <property type="evidence" value="ECO:0007669"/>
    <property type="project" value="UniProtKB-UniRule"/>
</dbReference>
<dbReference type="STRING" id="1237085.Ngar_c23810"/>
<evidence type="ECO:0000313" key="12">
    <source>
        <dbReference type="Proteomes" id="UP000008037"/>
    </source>
</evidence>
<evidence type="ECO:0000313" key="11">
    <source>
        <dbReference type="EMBL" id="AFU59306.1"/>
    </source>
</evidence>
<gene>
    <name evidence="9 11" type="primary">pfdB</name>
    <name evidence="11" type="ordered locus">Ngar_c23810</name>
</gene>
<evidence type="ECO:0000256" key="9">
    <source>
        <dbReference type="HAMAP-Rule" id="MF_00307"/>
    </source>
</evidence>
<dbReference type="Proteomes" id="UP000008037">
    <property type="component" value="Chromosome"/>
</dbReference>
<dbReference type="Pfam" id="PF01920">
    <property type="entry name" value="Prefoldin_2"/>
    <property type="match status" value="1"/>
</dbReference>
<dbReference type="SUPFAM" id="SSF46579">
    <property type="entry name" value="Prefoldin"/>
    <property type="match status" value="1"/>
</dbReference>
<dbReference type="CDD" id="cd23162">
    <property type="entry name" value="Prefoldin_beta_GimC"/>
    <property type="match status" value="1"/>
</dbReference>
<dbReference type="InterPro" id="IPR012713">
    <property type="entry name" value="PfdB"/>
</dbReference>
<dbReference type="PANTHER" id="PTHR20903">
    <property type="entry name" value="PREFOLDIN SUBUNIT 1-RELATED"/>
    <property type="match status" value="1"/>
</dbReference>
<keyword evidence="12" id="KW-1185">Reference proteome</keyword>
<comment type="similarity">
    <text evidence="2 9">Belongs to the prefoldin subunit beta family.</text>
</comment>
<accession>K0ID44</accession>
<dbReference type="GO" id="GO:0044183">
    <property type="term" value="F:protein folding chaperone"/>
    <property type="evidence" value="ECO:0007669"/>
    <property type="project" value="TreeGrafter"/>
</dbReference>
<evidence type="ECO:0000256" key="4">
    <source>
        <dbReference type="ARBA" id="ARBA00016304"/>
    </source>
</evidence>
<dbReference type="InParanoid" id="K0ID44"/>
<dbReference type="GeneID" id="13794398"/>
<sequence length="134" mass="15006">MSEQELPPWLREQVSRLQQLQQNLQAIMMQKQQLEVETVETDRALEELKKAGPDDAVYKNAGSVLVKAKKEDVIKELEEKKELSNTRVMVLGKQEARVKENLKEVENKINEMIRGMQGGAPGPSAGAGPKPKAE</sequence>
<dbReference type="PANTHER" id="PTHR20903:SF0">
    <property type="entry name" value="PREFOLDIN SUBUNIT 1"/>
    <property type="match status" value="1"/>
</dbReference>
<evidence type="ECO:0000256" key="3">
    <source>
        <dbReference type="ARBA" id="ARBA00011716"/>
    </source>
</evidence>
<protein>
    <recommendedName>
        <fullName evidence="4 9">Prefoldin subunit beta</fullName>
    </recommendedName>
    <alternativeName>
        <fullName evidence="8 9">GimC subunit beta</fullName>
    </alternativeName>
</protein>
<evidence type="ECO:0000256" key="8">
    <source>
        <dbReference type="ARBA" id="ARBA00033461"/>
    </source>
</evidence>
<dbReference type="FunCoup" id="K0ID44">
    <property type="interactions" value="166"/>
</dbReference>
<evidence type="ECO:0000256" key="6">
    <source>
        <dbReference type="ARBA" id="ARBA00023186"/>
    </source>
</evidence>
<comment type="subcellular location">
    <subcellularLocation>
        <location evidence="1 9">Cytoplasm</location>
    </subcellularLocation>
</comment>
<evidence type="ECO:0000256" key="1">
    <source>
        <dbReference type="ARBA" id="ARBA00004496"/>
    </source>
</evidence>
<dbReference type="EMBL" id="CP002408">
    <property type="protein sequence ID" value="AFU59306.1"/>
    <property type="molecule type" value="Genomic_DNA"/>
</dbReference>
<feature type="compositionally biased region" description="Low complexity" evidence="10">
    <location>
        <begin position="122"/>
        <end position="134"/>
    </location>
</feature>
<dbReference type="RefSeq" id="WP_015019841.1">
    <property type="nucleotide sequence ID" value="NC_018719.1"/>
</dbReference>
<dbReference type="Gene3D" id="1.10.287.370">
    <property type="match status" value="1"/>
</dbReference>
<evidence type="ECO:0000256" key="2">
    <source>
        <dbReference type="ARBA" id="ARBA00008045"/>
    </source>
</evidence>
<evidence type="ECO:0000256" key="5">
    <source>
        <dbReference type="ARBA" id="ARBA00022490"/>
    </source>
</evidence>
<evidence type="ECO:0000256" key="10">
    <source>
        <dbReference type="SAM" id="MobiDB-lite"/>
    </source>
</evidence>
<dbReference type="NCBIfam" id="TIGR02338">
    <property type="entry name" value="gimC_beta"/>
    <property type="match status" value="1"/>
</dbReference>
<keyword evidence="6 9" id="KW-0143">Chaperone</keyword>
<feature type="region of interest" description="Disordered" evidence="10">
    <location>
        <begin position="112"/>
        <end position="134"/>
    </location>
</feature>
<dbReference type="HAMAP" id="MF_00307">
    <property type="entry name" value="PfdB"/>
    <property type="match status" value="1"/>
</dbReference>
<dbReference type="AlphaFoldDB" id="K0ID44"/>
<dbReference type="OrthoDB" id="11287at2157"/>